<feature type="compositionally biased region" description="Polar residues" evidence="7">
    <location>
        <begin position="512"/>
        <end position="528"/>
    </location>
</feature>
<dbReference type="GO" id="GO:0005886">
    <property type="term" value="C:plasma membrane"/>
    <property type="evidence" value="ECO:0007669"/>
    <property type="project" value="UniProtKB-SubCell"/>
</dbReference>
<feature type="compositionally biased region" description="Polar residues" evidence="7">
    <location>
        <begin position="455"/>
        <end position="471"/>
    </location>
</feature>
<evidence type="ECO:0000256" key="6">
    <source>
        <dbReference type="RuleBase" id="RU363126"/>
    </source>
</evidence>
<comment type="subcellular location">
    <subcellularLocation>
        <location evidence="6">Cell membrane</location>
        <topology evidence="6">Multi-pass membrane protein</topology>
    </subcellularLocation>
    <subcellularLocation>
        <location evidence="1">Membrane</location>
    </subcellularLocation>
</comment>
<feature type="transmembrane region" description="Helical" evidence="6">
    <location>
        <begin position="272"/>
        <end position="290"/>
    </location>
</feature>
<feature type="compositionally biased region" description="Low complexity" evidence="7">
    <location>
        <begin position="476"/>
        <end position="489"/>
    </location>
</feature>
<comment type="caution">
    <text evidence="8">The sequence shown here is derived from an EMBL/GenBank/DDBJ whole genome shotgun (WGS) entry which is preliminary data.</text>
</comment>
<keyword evidence="6" id="KW-0406">Ion transport</keyword>
<dbReference type="EMBL" id="JARAKH010000009">
    <property type="protein sequence ID" value="KAK8401169.1"/>
    <property type="molecule type" value="Genomic_DNA"/>
</dbReference>
<organism evidence="8 9">
    <name type="scientific">Scylla paramamosain</name>
    <name type="common">Mud crab</name>
    <dbReference type="NCBI Taxonomy" id="85552"/>
    <lineage>
        <taxon>Eukaryota</taxon>
        <taxon>Metazoa</taxon>
        <taxon>Ecdysozoa</taxon>
        <taxon>Arthropoda</taxon>
        <taxon>Crustacea</taxon>
        <taxon>Multicrustacea</taxon>
        <taxon>Malacostraca</taxon>
        <taxon>Eumalacostraca</taxon>
        <taxon>Eucarida</taxon>
        <taxon>Decapoda</taxon>
        <taxon>Pleocyemata</taxon>
        <taxon>Brachyura</taxon>
        <taxon>Eubrachyura</taxon>
        <taxon>Portunoidea</taxon>
        <taxon>Portunidae</taxon>
        <taxon>Portuninae</taxon>
        <taxon>Scylla</taxon>
    </lineage>
</organism>
<proteinExistence type="inferred from homology"/>
<feature type="compositionally biased region" description="Basic and acidic residues" evidence="7">
    <location>
        <begin position="495"/>
        <end position="510"/>
    </location>
</feature>
<dbReference type="Proteomes" id="UP001487740">
    <property type="component" value="Unassembled WGS sequence"/>
</dbReference>
<evidence type="ECO:0000313" key="9">
    <source>
        <dbReference type="Proteomes" id="UP001487740"/>
    </source>
</evidence>
<keyword evidence="3 6" id="KW-1133">Transmembrane helix</keyword>
<feature type="transmembrane region" description="Helical" evidence="6">
    <location>
        <begin position="233"/>
        <end position="251"/>
    </location>
</feature>
<evidence type="ECO:0000256" key="5">
    <source>
        <dbReference type="ARBA" id="ARBA00034769"/>
    </source>
</evidence>
<gene>
    <name evidence="8" type="ORF">O3P69_002733</name>
</gene>
<accession>A0AAW0UNF9</accession>
<dbReference type="GO" id="GO:0034707">
    <property type="term" value="C:chloride channel complex"/>
    <property type="evidence" value="ECO:0007669"/>
    <property type="project" value="UniProtKB-KW"/>
</dbReference>
<evidence type="ECO:0000313" key="8">
    <source>
        <dbReference type="EMBL" id="KAK8401169.1"/>
    </source>
</evidence>
<comment type="similarity">
    <text evidence="5 6">Belongs to the anion channel-forming bestrophin (TC 1.A.46) family. Calcium-sensitive chloride channel subfamily.</text>
</comment>
<feature type="transmembrane region" description="Helical" evidence="6">
    <location>
        <begin position="32"/>
        <end position="55"/>
    </location>
</feature>
<keyword evidence="6" id="KW-0868">Chloride</keyword>
<evidence type="ECO:0000256" key="7">
    <source>
        <dbReference type="SAM" id="MobiDB-lite"/>
    </source>
</evidence>
<reference evidence="8 9" key="1">
    <citation type="submission" date="2023-03" db="EMBL/GenBank/DDBJ databases">
        <title>High-quality genome of Scylla paramamosain provides insights in environmental adaptation.</title>
        <authorList>
            <person name="Zhang L."/>
        </authorList>
    </citation>
    <scope>NUCLEOTIDE SEQUENCE [LARGE SCALE GENOMIC DNA]</scope>
    <source>
        <strain evidence="8">LZ_2023a</strain>
        <tissue evidence="8">Muscle</tissue>
    </source>
</reference>
<keyword evidence="9" id="KW-1185">Reference proteome</keyword>
<evidence type="ECO:0000256" key="2">
    <source>
        <dbReference type="ARBA" id="ARBA00022692"/>
    </source>
</evidence>
<name>A0AAW0UNF9_SCYPA</name>
<dbReference type="Pfam" id="PF01062">
    <property type="entry name" value="Bestrophin"/>
    <property type="match status" value="1"/>
</dbReference>
<keyword evidence="6" id="KW-0869">Chloride channel</keyword>
<keyword evidence="6" id="KW-1003">Cell membrane</keyword>
<keyword evidence="6" id="KW-0407">Ion channel</keyword>
<dbReference type="PANTHER" id="PTHR10736">
    <property type="entry name" value="BESTROPHIN"/>
    <property type="match status" value="1"/>
</dbReference>
<feature type="transmembrane region" description="Helical" evidence="6">
    <location>
        <begin position="76"/>
        <end position="95"/>
    </location>
</feature>
<feature type="compositionally biased region" description="Polar residues" evidence="7">
    <location>
        <begin position="552"/>
        <end position="565"/>
    </location>
</feature>
<keyword evidence="4 6" id="KW-0472">Membrane</keyword>
<comment type="function">
    <text evidence="6">Forms chloride channels.</text>
</comment>
<dbReference type="PANTHER" id="PTHR10736:SF0">
    <property type="entry name" value="BESTROPHIN HOMOLOG"/>
    <property type="match status" value="1"/>
</dbReference>
<feature type="compositionally biased region" description="Low complexity" evidence="7">
    <location>
        <begin position="427"/>
        <end position="448"/>
    </location>
</feature>
<feature type="region of interest" description="Disordered" evidence="7">
    <location>
        <begin position="423"/>
        <end position="620"/>
    </location>
</feature>
<feature type="compositionally biased region" description="Low complexity" evidence="7">
    <location>
        <begin position="566"/>
        <end position="580"/>
    </location>
</feature>
<dbReference type="InterPro" id="IPR021134">
    <property type="entry name" value="Bestrophin-like"/>
</dbReference>
<evidence type="ECO:0000256" key="4">
    <source>
        <dbReference type="ARBA" id="ARBA00023136"/>
    </source>
</evidence>
<protein>
    <recommendedName>
        <fullName evidence="6">Bestrophin homolog</fullName>
    </recommendedName>
</protein>
<dbReference type="InterPro" id="IPR000615">
    <property type="entry name" value="Bestrophin"/>
</dbReference>
<dbReference type="AlphaFoldDB" id="A0AAW0UNF9"/>
<dbReference type="GO" id="GO:0005254">
    <property type="term" value="F:chloride channel activity"/>
    <property type="evidence" value="ECO:0007669"/>
    <property type="project" value="UniProtKB-KW"/>
</dbReference>
<sequence>MTVSYTKKVSDCKGFGSFWRLLFRWRGSLYKLVWPDTCVYCMLYFLCSMVYRFGLDEEQRRIFEHVALYCDYFRNLIPISFVLGFYVSVVVQRWWEQYLSIPWPDSLALLCTAYIGGRGERERSIRATVLRYVNLCCALTFSTISPRVGRKFPSYKELMEAGYLTPREMKVLENQRGRSSAALTTLPMMWACKVVEGARTCGYVRDDHGLRLLVAELMALRDKAGMLVRWTDISIPLVYTQVATMAVYSFFSFSVLGRQFLDPGQHYTNRTIDFFVPIFTLLQFVFYMGWLKVAESLVNPFGEDDDDFELECILERHLKMSYLLGDVTPSDDPLAEDDEDDCRWKVCPGAYAAPTEDLAFLTHSGRRREARLRRSMEGEAAAAAAAASSFRRTESDLETAILAPESMCSRGGDFVWEEMDLSGPADATLTPGTTTPTTTTPTAGYPLYPRKPSHPLQSQPASGPTTPTGSNPMLCPSSVAAAPTITTTTPTPPRSPREEENASRDIEMRHTATPSYTQPGHTSPTIYSQAGHPLLGHTTTLASHTHTDPSHHSIQSSSLPGHNSKTTTTSPSHTTTPDHSFSGHMAQCGGSNTSHTPHTSHRPNRSGLTLDGIINPMYTD</sequence>
<evidence type="ECO:0000256" key="3">
    <source>
        <dbReference type="ARBA" id="ARBA00022989"/>
    </source>
</evidence>
<evidence type="ECO:0000256" key="1">
    <source>
        <dbReference type="ARBA" id="ARBA00004370"/>
    </source>
</evidence>
<keyword evidence="6" id="KW-0813">Transport</keyword>
<keyword evidence="2 6" id="KW-0812">Transmembrane</keyword>